<dbReference type="EMBL" id="BSDX01000001">
    <property type="protein sequence ID" value="GLI53810.1"/>
    <property type="molecule type" value="Genomic_DNA"/>
</dbReference>
<dbReference type="SUPFAM" id="SSF54001">
    <property type="entry name" value="Cysteine proteinases"/>
    <property type="match status" value="1"/>
</dbReference>
<name>A0A9W6LLG0_9BACT</name>
<evidence type="ECO:0000313" key="2">
    <source>
        <dbReference type="Proteomes" id="UP001144297"/>
    </source>
</evidence>
<comment type="caution">
    <text evidence="1">The sequence shown here is derived from an EMBL/GenBank/DDBJ whole genome shotgun (WGS) entry which is preliminary data.</text>
</comment>
<dbReference type="Gene3D" id="2.30.260.10">
    <property type="entry name" value="putative xylanase like domain"/>
    <property type="match status" value="1"/>
</dbReference>
<dbReference type="AlphaFoldDB" id="A0A9W6LLG0"/>
<dbReference type="InterPro" id="IPR038765">
    <property type="entry name" value="Papain-like_cys_pep_sf"/>
</dbReference>
<keyword evidence="2" id="KW-1185">Reference proteome</keyword>
<accession>A0A9W6LLG0</accession>
<dbReference type="Proteomes" id="UP001144297">
    <property type="component" value="Unassembled WGS sequence"/>
</dbReference>
<dbReference type="Gene3D" id="1.10.3670.10">
    <property type="entry name" value="Putative xylanase like domain"/>
    <property type="match status" value="1"/>
</dbReference>
<proteinExistence type="predicted"/>
<gene>
    <name evidence="1" type="ORF">TISLANDTSLP1_15030</name>
</gene>
<evidence type="ECO:0008006" key="3">
    <source>
        <dbReference type="Google" id="ProtNLM"/>
    </source>
</evidence>
<protein>
    <recommendedName>
        <fullName evidence="3">DUF1460 domain-containing protein</fullName>
    </recommendedName>
</protein>
<dbReference type="Pfam" id="PF07313">
    <property type="entry name" value="AmiA-like"/>
    <property type="match status" value="1"/>
</dbReference>
<dbReference type="InterPro" id="IPR010846">
    <property type="entry name" value="AmiA-like"/>
</dbReference>
<sequence>MIFKEGKIKIETILKELLPLEGEDRIIKISKIFMNIPYKKNTLKGSFKIEEELTIDFEEVDCMTFIEYVEALRLSNNFESFVENLKAVRYFDSIVDFQKRRHFFSDWDYIPTLKNITSEIGMSYCKTSLKKLNKINKHKRWIEGLPVSLKKINYIPRNNIKKIVDKLPSVCYCGFYSSKEGLDVEHVGILINKEKPLTLRHASSIKGEVVDEPFIEYVMNKEGIILYKPISDKWTEEKK</sequence>
<organism evidence="1 2">
    <name type="scientific">Thermodesulfovibrio yellowstonii</name>
    <dbReference type="NCBI Taxonomy" id="28262"/>
    <lineage>
        <taxon>Bacteria</taxon>
        <taxon>Pseudomonadati</taxon>
        <taxon>Nitrospirota</taxon>
        <taxon>Thermodesulfovibrionia</taxon>
        <taxon>Thermodesulfovibrionales</taxon>
        <taxon>Thermodesulfovibrionaceae</taxon>
        <taxon>Thermodesulfovibrio</taxon>
    </lineage>
</organism>
<evidence type="ECO:0000313" key="1">
    <source>
        <dbReference type="EMBL" id="GLI53810.1"/>
    </source>
</evidence>
<reference evidence="1" key="1">
    <citation type="submission" date="2022-12" db="EMBL/GenBank/DDBJ databases">
        <title>Reference genome sequencing for broad-spectrum identification of bacterial and archaeal isolates by mass spectrometry.</title>
        <authorList>
            <person name="Sekiguchi Y."/>
            <person name="Tourlousse D.M."/>
        </authorList>
    </citation>
    <scope>NUCLEOTIDE SEQUENCE</scope>
    <source>
        <strain evidence="1">TSL-P1</strain>
    </source>
</reference>